<gene>
    <name evidence="1" type="ORF">CDAR_11301</name>
</gene>
<sequence>MTKDRLAALKAAQGDDDVAVSVEDTRGSGFMEEFFAENHSHRTLFPVLIRSDSWTAEFLDPGDSWIVCFDSDFSSILLPLNK</sequence>
<evidence type="ECO:0000313" key="1">
    <source>
        <dbReference type="EMBL" id="GIY18578.1"/>
    </source>
</evidence>
<dbReference type="EMBL" id="BPLQ01005929">
    <property type="protein sequence ID" value="GIY18578.1"/>
    <property type="molecule type" value="Genomic_DNA"/>
</dbReference>
<keyword evidence="2" id="KW-1185">Reference proteome</keyword>
<protein>
    <submittedName>
        <fullName evidence="1">Uncharacterized protein</fullName>
    </submittedName>
</protein>
<dbReference type="AlphaFoldDB" id="A0AAV4R8G5"/>
<organism evidence="1 2">
    <name type="scientific">Caerostris darwini</name>
    <dbReference type="NCBI Taxonomy" id="1538125"/>
    <lineage>
        <taxon>Eukaryota</taxon>
        <taxon>Metazoa</taxon>
        <taxon>Ecdysozoa</taxon>
        <taxon>Arthropoda</taxon>
        <taxon>Chelicerata</taxon>
        <taxon>Arachnida</taxon>
        <taxon>Araneae</taxon>
        <taxon>Araneomorphae</taxon>
        <taxon>Entelegynae</taxon>
        <taxon>Araneoidea</taxon>
        <taxon>Araneidae</taxon>
        <taxon>Caerostris</taxon>
    </lineage>
</organism>
<reference evidence="1 2" key="1">
    <citation type="submission" date="2021-06" db="EMBL/GenBank/DDBJ databases">
        <title>Caerostris darwini draft genome.</title>
        <authorList>
            <person name="Kono N."/>
            <person name="Arakawa K."/>
        </authorList>
    </citation>
    <scope>NUCLEOTIDE SEQUENCE [LARGE SCALE GENOMIC DNA]</scope>
</reference>
<comment type="caution">
    <text evidence="1">The sequence shown here is derived from an EMBL/GenBank/DDBJ whole genome shotgun (WGS) entry which is preliminary data.</text>
</comment>
<proteinExistence type="predicted"/>
<name>A0AAV4R8G5_9ARAC</name>
<accession>A0AAV4R8G5</accession>
<dbReference type="Proteomes" id="UP001054837">
    <property type="component" value="Unassembled WGS sequence"/>
</dbReference>
<evidence type="ECO:0000313" key="2">
    <source>
        <dbReference type="Proteomes" id="UP001054837"/>
    </source>
</evidence>